<proteinExistence type="predicted"/>
<dbReference type="Proteomes" id="UP000576225">
    <property type="component" value="Unassembled WGS sequence"/>
</dbReference>
<feature type="transmembrane region" description="Helical" evidence="1">
    <location>
        <begin position="100"/>
        <end position="118"/>
    </location>
</feature>
<keyword evidence="1" id="KW-0472">Membrane</keyword>
<gene>
    <name evidence="2" type="ORF">HF882_16430</name>
</gene>
<feature type="transmembrane region" description="Helical" evidence="1">
    <location>
        <begin position="6"/>
        <end position="29"/>
    </location>
</feature>
<name>A0A848B0G8_9BACT</name>
<protein>
    <submittedName>
        <fullName evidence="2">Uncharacterized protein</fullName>
    </submittedName>
</protein>
<feature type="transmembrane region" description="Helical" evidence="1">
    <location>
        <begin position="66"/>
        <end position="88"/>
    </location>
</feature>
<sequence>MLENLNRIFGACFPPLVILGWLGAGIFLYTAFRSGEWRKKLTGMEGFLALLLLFMMANRIPNPAIISFRYVIGIGVLTLFWSVWLLRWSWHNCPTPLRRWRGMLLLALIFGICLGGFLKEIRLSERTRRETEVICFLRDADFFTANGTNRILLGTEPRLERIVVTAARKQVLDPLVVNNQEELTDNLRIARYVNQEMYVLLNKQEEKEHWPEIISGNIATDHWEKIEAGKQFGIYRVIPKKQLFGQVVPMPPRNKRHVIYEDFEHGEEINPARMQIRLLREKGVGFAQVPIVLPTDWLPNPTHGSYEPEKEKMELKLIPQGINCSSLFFSGKGSGSIMKVSPLSARERYRGAFIFRGTPESKVEIVTYLYNANRQFIRSEKLASAEATSARQLILVNFSLEQLQPEVCSFRIAISLEGGTILIDNFVVEKL</sequence>
<feature type="transmembrane region" description="Helical" evidence="1">
    <location>
        <begin position="41"/>
        <end position="60"/>
    </location>
</feature>
<evidence type="ECO:0000313" key="3">
    <source>
        <dbReference type="Proteomes" id="UP000576225"/>
    </source>
</evidence>
<accession>A0A848B0G8</accession>
<dbReference type="EMBL" id="JABAEW010000039">
    <property type="protein sequence ID" value="NMD88173.1"/>
    <property type="molecule type" value="Genomic_DNA"/>
</dbReference>
<dbReference type="RefSeq" id="WP_168963382.1">
    <property type="nucleotide sequence ID" value="NZ_JABAEW010000039.1"/>
</dbReference>
<keyword evidence="1" id="KW-0812">Transmembrane</keyword>
<keyword evidence="1" id="KW-1133">Transmembrane helix</keyword>
<dbReference type="AlphaFoldDB" id="A0A848B0G8"/>
<organism evidence="2 3">
    <name type="scientific">Victivallis vadensis</name>
    <dbReference type="NCBI Taxonomy" id="172901"/>
    <lineage>
        <taxon>Bacteria</taxon>
        <taxon>Pseudomonadati</taxon>
        <taxon>Lentisphaerota</taxon>
        <taxon>Lentisphaeria</taxon>
        <taxon>Victivallales</taxon>
        <taxon>Victivallaceae</taxon>
        <taxon>Victivallis</taxon>
    </lineage>
</organism>
<evidence type="ECO:0000256" key="1">
    <source>
        <dbReference type="SAM" id="Phobius"/>
    </source>
</evidence>
<reference evidence="2 3" key="1">
    <citation type="submission" date="2020-04" db="EMBL/GenBank/DDBJ databases">
        <authorList>
            <person name="Hitch T.C.A."/>
            <person name="Wylensek D."/>
            <person name="Clavel T."/>
        </authorList>
    </citation>
    <scope>NUCLEOTIDE SEQUENCE [LARGE SCALE GENOMIC DNA]</scope>
    <source>
        <strain evidence="2 3">COR2-253-APC-1A</strain>
    </source>
</reference>
<evidence type="ECO:0000313" key="2">
    <source>
        <dbReference type="EMBL" id="NMD88173.1"/>
    </source>
</evidence>
<comment type="caution">
    <text evidence="2">The sequence shown here is derived from an EMBL/GenBank/DDBJ whole genome shotgun (WGS) entry which is preliminary data.</text>
</comment>